<organism evidence="2 3">
    <name type="scientific">Zancudomyces culisetae</name>
    <name type="common">Gut fungus</name>
    <name type="synonym">Smittium culisetae</name>
    <dbReference type="NCBI Taxonomy" id="1213189"/>
    <lineage>
        <taxon>Eukaryota</taxon>
        <taxon>Fungi</taxon>
        <taxon>Fungi incertae sedis</taxon>
        <taxon>Zoopagomycota</taxon>
        <taxon>Kickxellomycotina</taxon>
        <taxon>Harpellomycetes</taxon>
        <taxon>Harpellales</taxon>
        <taxon>Legeriomycetaceae</taxon>
        <taxon>Zancudomyces</taxon>
    </lineage>
</organism>
<protein>
    <submittedName>
        <fullName evidence="2">FHA domain-containing protein DDL</fullName>
    </submittedName>
</protein>
<gene>
    <name evidence="2" type="ORF">AX774_g669</name>
</gene>
<feature type="compositionally biased region" description="Basic and acidic residues" evidence="1">
    <location>
        <begin position="26"/>
        <end position="44"/>
    </location>
</feature>
<dbReference type="OrthoDB" id="444265at2759"/>
<name>A0A1R1PXX6_ZANCU</name>
<evidence type="ECO:0000313" key="2">
    <source>
        <dbReference type="EMBL" id="OMH85772.1"/>
    </source>
</evidence>
<accession>A0A1R1PXX6</accession>
<dbReference type="EMBL" id="LSSK01000045">
    <property type="protein sequence ID" value="OMH85772.1"/>
    <property type="molecule type" value="Genomic_DNA"/>
</dbReference>
<feature type="region of interest" description="Disordered" evidence="1">
    <location>
        <begin position="14"/>
        <end position="44"/>
    </location>
</feature>
<dbReference type="Gene3D" id="2.60.200.20">
    <property type="match status" value="1"/>
</dbReference>
<comment type="caution">
    <text evidence="2">The sequence shown here is derived from an EMBL/GenBank/DDBJ whole genome shotgun (WGS) entry which is preliminary data.</text>
</comment>
<reference evidence="3" key="1">
    <citation type="submission" date="2017-01" db="EMBL/GenBank/DDBJ databases">
        <authorList>
            <person name="Wang Y."/>
            <person name="White M."/>
            <person name="Kvist S."/>
            <person name="Moncalvo J.-M."/>
        </authorList>
    </citation>
    <scope>NUCLEOTIDE SEQUENCE [LARGE SCALE GENOMIC DNA]</scope>
    <source>
        <strain evidence="3">COL-18-3</strain>
    </source>
</reference>
<dbReference type="AlphaFoldDB" id="A0A1R1PXX6"/>
<dbReference type="Proteomes" id="UP000188320">
    <property type="component" value="Unassembled WGS sequence"/>
</dbReference>
<proteinExistence type="predicted"/>
<evidence type="ECO:0000313" key="3">
    <source>
        <dbReference type="Proteomes" id="UP000188320"/>
    </source>
</evidence>
<evidence type="ECO:0000256" key="1">
    <source>
        <dbReference type="SAM" id="MobiDB-lite"/>
    </source>
</evidence>
<keyword evidence="3" id="KW-1185">Reference proteome</keyword>
<sequence>MNSKRKIHRVYYKDEDKAQPAKKIGKTMDDDRNEGKKTEHEKVEPNFELSGSLAKDTNKIEGVVVKYNEPAEARRPKDKWRLYVFKGDEEIGRYSWFCLFYGLLGKLWDFSGINTNTVRSDKYERIYLI</sequence>